<accession>A0A1I5TKD2</accession>
<dbReference type="eggNOG" id="COG1802">
    <property type="taxonomic scope" value="Bacteria"/>
</dbReference>
<dbReference type="Gene3D" id="1.20.120.530">
    <property type="entry name" value="GntR ligand-binding domain-like"/>
    <property type="match status" value="1"/>
</dbReference>
<dbReference type="PROSITE" id="PS50949">
    <property type="entry name" value="HTH_GNTR"/>
    <property type="match status" value="1"/>
</dbReference>
<dbReference type="PRINTS" id="PR00035">
    <property type="entry name" value="HTHGNTR"/>
</dbReference>
<dbReference type="InterPro" id="IPR008920">
    <property type="entry name" value="TF_FadR/GntR_C"/>
</dbReference>
<dbReference type="AlphaFoldDB" id="A0A1I5TKD2"/>
<dbReference type="SUPFAM" id="SSF46785">
    <property type="entry name" value="Winged helix' DNA-binding domain"/>
    <property type="match status" value="1"/>
</dbReference>
<dbReference type="Proteomes" id="UP000183413">
    <property type="component" value="Unassembled WGS sequence"/>
</dbReference>
<dbReference type="SMART" id="SM00895">
    <property type="entry name" value="FCD"/>
    <property type="match status" value="1"/>
</dbReference>
<dbReference type="Pfam" id="PF00392">
    <property type="entry name" value="GntR"/>
    <property type="match status" value="1"/>
</dbReference>
<name>A0A1I5TKD2_9ACTN</name>
<reference evidence="5 6" key="1">
    <citation type="submission" date="2016-10" db="EMBL/GenBank/DDBJ databases">
        <authorList>
            <person name="de Groot N.N."/>
        </authorList>
    </citation>
    <scope>NUCLEOTIDE SEQUENCE [LARGE SCALE GENOMIC DNA]</scope>
    <source>
        <strain evidence="5 6">DSM 43067</strain>
    </source>
</reference>
<evidence type="ECO:0000256" key="3">
    <source>
        <dbReference type="ARBA" id="ARBA00023163"/>
    </source>
</evidence>
<dbReference type="CDD" id="cd07377">
    <property type="entry name" value="WHTH_GntR"/>
    <property type="match status" value="1"/>
</dbReference>
<dbReference type="GO" id="GO:0003677">
    <property type="term" value="F:DNA binding"/>
    <property type="evidence" value="ECO:0007669"/>
    <property type="project" value="UniProtKB-KW"/>
</dbReference>
<dbReference type="RefSeq" id="WP_075023949.1">
    <property type="nucleotide sequence ID" value="NZ_FOVH01000018.1"/>
</dbReference>
<dbReference type="Pfam" id="PF07729">
    <property type="entry name" value="FCD"/>
    <property type="match status" value="1"/>
</dbReference>
<dbReference type="InParanoid" id="A0A1I5TKD2"/>
<dbReference type="EMBL" id="FOVH01000018">
    <property type="protein sequence ID" value="SFP83529.1"/>
    <property type="molecule type" value="Genomic_DNA"/>
</dbReference>
<feature type="domain" description="HTH gntR-type" evidence="4">
    <location>
        <begin position="11"/>
        <end position="78"/>
    </location>
</feature>
<evidence type="ECO:0000259" key="4">
    <source>
        <dbReference type="PROSITE" id="PS50949"/>
    </source>
</evidence>
<dbReference type="InterPro" id="IPR036388">
    <property type="entry name" value="WH-like_DNA-bd_sf"/>
</dbReference>
<keyword evidence="3" id="KW-0804">Transcription</keyword>
<evidence type="ECO:0000313" key="5">
    <source>
        <dbReference type="EMBL" id="SFP83529.1"/>
    </source>
</evidence>
<evidence type="ECO:0000256" key="2">
    <source>
        <dbReference type="ARBA" id="ARBA00023125"/>
    </source>
</evidence>
<dbReference type="InterPro" id="IPR011711">
    <property type="entry name" value="GntR_C"/>
</dbReference>
<dbReference type="InterPro" id="IPR036390">
    <property type="entry name" value="WH_DNA-bd_sf"/>
</dbReference>
<protein>
    <submittedName>
        <fullName evidence="5">DNA-binding transcriptional regulator, GntR family</fullName>
    </submittedName>
</protein>
<keyword evidence="6" id="KW-1185">Reference proteome</keyword>
<dbReference type="SUPFAM" id="SSF48008">
    <property type="entry name" value="GntR ligand-binding domain-like"/>
    <property type="match status" value="1"/>
</dbReference>
<dbReference type="STRING" id="1993.SAMN04489713_11829"/>
<sequence>MSTADTPESDTSLVDQLVDELQRRIFNGELGVGTWLRHAALAEEFGVSRTPVREALRVLAAQGIVTIAQNRGARVNGHSARDIRDLGSVRAQLEGFAAELAADHISDAQLARMHAACKRFTQDIARPDAEAGSQAPAVRWAEANQAFHSVILEASGNRQLALSLADINRRLPRNSAYAAYSGSSRLLQQNAREHQAIADAIANGDGRRARGAMVKHINSSAEAMARWIEDQHGRNT</sequence>
<dbReference type="Gene3D" id="1.10.10.10">
    <property type="entry name" value="Winged helix-like DNA-binding domain superfamily/Winged helix DNA-binding domain"/>
    <property type="match status" value="1"/>
</dbReference>
<dbReference type="PANTHER" id="PTHR43537:SF24">
    <property type="entry name" value="GLUCONATE OPERON TRANSCRIPTIONAL REPRESSOR"/>
    <property type="match status" value="1"/>
</dbReference>
<dbReference type="SMART" id="SM00345">
    <property type="entry name" value="HTH_GNTR"/>
    <property type="match status" value="1"/>
</dbReference>
<dbReference type="OrthoDB" id="3864082at2"/>
<evidence type="ECO:0000313" key="6">
    <source>
        <dbReference type="Proteomes" id="UP000183413"/>
    </source>
</evidence>
<organism evidence="5 6">
    <name type="scientific">Actinomadura madurae</name>
    <dbReference type="NCBI Taxonomy" id="1993"/>
    <lineage>
        <taxon>Bacteria</taxon>
        <taxon>Bacillati</taxon>
        <taxon>Actinomycetota</taxon>
        <taxon>Actinomycetes</taxon>
        <taxon>Streptosporangiales</taxon>
        <taxon>Thermomonosporaceae</taxon>
        <taxon>Actinomadura</taxon>
    </lineage>
</organism>
<keyword evidence="2 5" id="KW-0238">DNA-binding</keyword>
<dbReference type="InterPro" id="IPR000524">
    <property type="entry name" value="Tscrpt_reg_HTH_GntR"/>
</dbReference>
<keyword evidence="1" id="KW-0805">Transcription regulation</keyword>
<evidence type="ECO:0000256" key="1">
    <source>
        <dbReference type="ARBA" id="ARBA00023015"/>
    </source>
</evidence>
<gene>
    <name evidence="5" type="ORF">SAMN04489713_11829</name>
</gene>
<dbReference type="GO" id="GO:0003700">
    <property type="term" value="F:DNA-binding transcription factor activity"/>
    <property type="evidence" value="ECO:0007669"/>
    <property type="project" value="InterPro"/>
</dbReference>
<dbReference type="PANTHER" id="PTHR43537">
    <property type="entry name" value="TRANSCRIPTIONAL REGULATOR, GNTR FAMILY"/>
    <property type="match status" value="1"/>
</dbReference>
<proteinExistence type="predicted"/>